<proteinExistence type="predicted"/>
<gene>
    <name evidence="1" type="ORF">CIK91_07040</name>
</gene>
<name>A0ABX4EHF4_SEGBR</name>
<reference evidence="1 2" key="1">
    <citation type="submission" date="2017-08" db="EMBL/GenBank/DDBJ databases">
        <title>Comparative genomics of non-oral Prevotella species.</title>
        <authorList>
            <person name="Accetto T."/>
            <person name="Nograsek B."/>
            <person name="Avgustin G."/>
        </authorList>
    </citation>
    <scope>NUCLEOTIDE SEQUENCE [LARGE SCALE GENOMIC DNA]</scope>
    <source>
        <strain evidence="1 2">TC1-1</strain>
    </source>
</reference>
<protein>
    <submittedName>
        <fullName evidence="1">Uncharacterized protein</fullName>
    </submittedName>
</protein>
<evidence type="ECO:0000313" key="2">
    <source>
        <dbReference type="Proteomes" id="UP000216189"/>
    </source>
</evidence>
<keyword evidence="2" id="KW-1185">Reference proteome</keyword>
<dbReference type="EMBL" id="NPJF01000030">
    <property type="protein sequence ID" value="OYP55265.1"/>
    <property type="molecule type" value="Genomic_DNA"/>
</dbReference>
<organism evidence="1 2">
    <name type="scientific">Segatella bryantii</name>
    <name type="common">Prevotella bryantii</name>
    <dbReference type="NCBI Taxonomy" id="77095"/>
    <lineage>
        <taxon>Bacteria</taxon>
        <taxon>Pseudomonadati</taxon>
        <taxon>Bacteroidota</taxon>
        <taxon>Bacteroidia</taxon>
        <taxon>Bacteroidales</taxon>
        <taxon>Prevotellaceae</taxon>
        <taxon>Segatella</taxon>
    </lineage>
</organism>
<accession>A0ABX4EHF4</accession>
<dbReference type="Proteomes" id="UP000216189">
    <property type="component" value="Unassembled WGS sequence"/>
</dbReference>
<dbReference type="RefSeq" id="WP_094448466.1">
    <property type="nucleotide sequence ID" value="NZ_CP091795.1"/>
</dbReference>
<comment type="caution">
    <text evidence="1">The sequence shown here is derived from an EMBL/GenBank/DDBJ whole genome shotgun (WGS) entry which is preliminary data.</text>
</comment>
<dbReference type="GeneID" id="72478739"/>
<sequence>MKDLHIQSNQFELPQQFETLNKLCQCFKDQEFFVIGATARDMLSIALGIDLSTRTTRDLDISIAVESWDSFMKVQELLINSGFEKDSIRKQRFYYKYFELDVVPFGKLSEDGAKIFWPPEASPEMTVRGFESVLKECVNVKVDDADIEFKIPTTAGLFVTKLDAWIDRGLEKDNDMDDMMYLVDNFYLPNCTEPVYTEVFEAVEDSDMFISGAYMLAMDASLLLSDEEKAYYKDKIETELTKQEASLLIQKSMKSSKKDYDTVYRAWELFVKRLVK</sequence>
<evidence type="ECO:0000313" key="1">
    <source>
        <dbReference type="EMBL" id="OYP55265.1"/>
    </source>
</evidence>